<name>A0A6J4EAP6_9PSED</name>
<dbReference type="AlphaFoldDB" id="A0A6J4EAP6"/>
<evidence type="ECO:0000313" key="2">
    <source>
        <dbReference type="EMBL" id="BCG26700.1"/>
    </source>
</evidence>
<keyword evidence="5" id="KW-1185">Reference proteome</keyword>
<evidence type="ECO:0000313" key="4">
    <source>
        <dbReference type="Proteomes" id="UP000509383"/>
    </source>
</evidence>
<dbReference type="EMBL" id="BQKM01000001">
    <property type="protein sequence ID" value="GJN50564.1"/>
    <property type="molecule type" value="Genomic_DNA"/>
</dbReference>
<sequence>MKYEIKIRNESPLDKDLMFFQKIPHGQNDPLSTAWQVISETRPPLREIDYRIDFNVHPSYSLGKVSVLAPVDGTPWVISLKPENGTPTLPEQDAEGKESSD</sequence>
<dbReference type="KEGG" id="ptw:TUM18999_48910"/>
<dbReference type="Proteomes" id="UP001054892">
    <property type="component" value="Unassembled WGS sequence"/>
</dbReference>
<evidence type="ECO:0000313" key="3">
    <source>
        <dbReference type="EMBL" id="GJN50564.1"/>
    </source>
</evidence>
<feature type="region of interest" description="Disordered" evidence="1">
    <location>
        <begin position="79"/>
        <end position="101"/>
    </location>
</feature>
<accession>A0A6J4EAP6</accession>
<reference evidence="2 4" key="1">
    <citation type="submission" date="2020-05" db="EMBL/GenBank/DDBJ databases">
        <title>Characterization of novel class B3 metallo-beta-lactamase from novel Pseudomonas species.</title>
        <authorList>
            <person name="Yamada K."/>
            <person name="Aoki K."/>
            <person name="Ishii Y."/>
        </authorList>
    </citation>
    <scope>NUCLEOTIDE SEQUENCE [LARGE SCALE GENOMIC DNA]</scope>
    <source>
        <strain evidence="2 4">TUM18999</strain>
        <strain evidence="3 5">TUM20286</strain>
    </source>
</reference>
<protein>
    <submittedName>
        <fullName evidence="2">Uncharacterized protein</fullName>
    </submittedName>
</protein>
<dbReference type="Proteomes" id="UP000509383">
    <property type="component" value="Chromosome"/>
</dbReference>
<dbReference type="EMBL" id="AP023189">
    <property type="protein sequence ID" value="BCG26700.1"/>
    <property type="molecule type" value="Genomic_DNA"/>
</dbReference>
<gene>
    <name evidence="2" type="ORF">TUM18999_48910</name>
    <name evidence="3" type="ORF">TUM20286_03160</name>
</gene>
<organism evidence="2 4">
    <name type="scientific">Pseudomonas tohonis</name>
    <dbReference type="NCBI Taxonomy" id="2725477"/>
    <lineage>
        <taxon>Bacteria</taxon>
        <taxon>Pseudomonadati</taxon>
        <taxon>Pseudomonadota</taxon>
        <taxon>Gammaproteobacteria</taxon>
        <taxon>Pseudomonadales</taxon>
        <taxon>Pseudomonadaceae</taxon>
        <taxon>Pseudomonas</taxon>
    </lineage>
</organism>
<evidence type="ECO:0000313" key="5">
    <source>
        <dbReference type="Proteomes" id="UP001054892"/>
    </source>
</evidence>
<proteinExistence type="predicted"/>
<dbReference type="RefSeq" id="WP_173172983.1">
    <property type="nucleotide sequence ID" value="NZ_AP023189.1"/>
</dbReference>
<evidence type="ECO:0000256" key="1">
    <source>
        <dbReference type="SAM" id="MobiDB-lite"/>
    </source>
</evidence>